<evidence type="ECO:0000313" key="1">
    <source>
        <dbReference type="EMBL" id="KKK93482.1"/>
    </source>
</evidence>
<organism evidence="1">
    <name type="scientific">marine sediment metagenome</name>
    <dbReference type="NCBI Taxonomy" id="412755"/>
    <lineage>
        <taxon>unclassified sequences</taxon>
        <taxon>metagenomes</taxon>
        <taxon>ecological metagenomes</taxon>
    </lineage>
</organism>
<dbReference type="AlphaFoldDB" id="A0A0F8ZI54"/>
<feature type="non-terminal residue" evidence="1">
    <location>
        <position position="389"/>
    </location>
</feature>
<accession>A0A0F8ZI54</accession>
<proteinExistence type="predicted"/>
<dbReference type="PANTHER" id="PTHR38432:SF1">
    <property type="entry name" value="TELA-LIKE PROTEIN SAOUHSC_01408"/>
    <property type="match status" value="1"/>
</dbReference>
<gene>
    <name evidence="1" type="ORF">LCGC14_2692450</name>
</gene>
<dbReference type="PANTHER" id="PTHR38432">
    <property type="entry name" value="TELA-LIKE PROTEIN SAOUHSC_01408"/>
    <property type="match status" value="1"/>
</dbReference>
<protein>
    <recommendedName>
        <fullName evidence="2">Toxic anion resistance protein</fullName>
    </recommendedName>
</protein>
<comment type="caution">
    <text evidence="1">The sequence shown here is derived from an EMBL/GenBank/DDBJ whole genome shotgun (WGS) entry which is preliminary data.</text>
</comment>
<dbReference type="Pfam" id="PF05816">
    <property type="entry name" value="TelA"/>
    <property type="match status" value="1"/>
</dbReference>
<name>A0A0F8ZI54_9ZZZZ</name>
<dbReference type="EMBL" id="LAZR01047755">
    <property type="protein sequence ID" value="KKK93482.1"/>
    <property type="molecule type" value="Genomic_DNA"/>
</dbReference>
<evidence type="ECO:0008006" key="2">
    <source>
        <dbReference type="Google" id="ProtNLM"/>
    </source>
</evidence>
<dbReference type="InterPro" id="IPR008863">
    <property type="entry name" value="Toxic_anion-R_TelA"/>
</dbReference>
<sequence length="389" mass="42886">MQDTQVVKRVEVTPLEVASEDSIRQELNLIDPDTITVGDEISPEMDKLAGQFVTQVVTFNPNDPKQLAFRSDHVASVETLGAKALEAASHRSDMLKEPIRKLAKKGEDGGEVANALVDLKNHVEALDPSEMDFSAGWLSRALGFLPGVGSPLKKYFTQFESVQTVIDAVLNSLIKGKDMLLRDNKTLANDQDSLRMVSFLLTNQIKLGKLIDEKLEYSMERDIPEGDPRIGFIMDELLFPLRQRIIGLQKRLSVTQQGIMSIEFIIRTNKELIRGVNLAKDTTLAALDVAVIVAMALANQKIVLDKIAALNTTTDNLLASTAKKLKTQGVEIQKQAAEGGLKIETLQAAFQDINSAMSEISKFRQEALPQMANSILTMDQLTQEAEKSI</sequence>
<reference evidence="1" key="1">
    <citation type="journal article" date="2015" name="Nature">
        <title>Complex archaea that bridge the gap between prokaryotes and eukaryotes.</title>
        <authorList>
            <person name="Spang A."/>
            <person name="Saw J.H."/>
            <person name="Jorgensen S.L."/>
            <person name="Zaremba-Niedzwiedzka K."/>
            <person name="Martijn J."/>
            <person name="Lind A.E."/>
            <person name="van Eijk R."/>
            <person name="Schleper C."/>
            <person name="Guy L."/>
            <person name="Ettema T.J."/>
        </authorList>
    </citation>
    <scope>NUCLEOTIDE SEQUENCE</scope>
</reference>